<dbReference type="Proteomes" id="UP000499080">
    <property type="component" value="Unassembled WGS sequence"/>
</dbReference>
<gene>
    <name evidence="1" type="ORF">AVEN_182333_1</name>
</gene>
<protein>
    <submittedName>
        <fullName evidence="1">Uncharacterized protein</fullName>
    </submittedName>
</protein>
<dbReference type="EMBL" id="BGPR01004400">
    <property type="protein sequence ID" value="GBM99227.1"/>
    <property type="molecule type" value="Genomic_DNA"/>
</dbReference>
<dbReference type="AlphaFoldDB" id="A0A4Y2KAA0"/>
<name>A0A4Y2KAA0_ARAVE</name>
<evidence type="ECO:0000313" key="1">
    <source>
        <dbReference type="EMBL" id="GBM99227.1"/>
    </source>
</evidence>
<reference evidence="1 2" key="1">
    <citation type="journal article" date="2019" name="Sci. Rep.">
        <title>Orb-weaving spider Araneus ventricosus genome elucidates the spidroin gene catalogue.</title>
        <authorList>
            <person name="Kono N."/>
            <person name="Nakamura H."/>
            <person name="Ohtoshi R."/>
            <person name="Moran D.A.P."/>
            <person name="Shinohara A."/>
            <person name="Yoshida Y."/>
            <person name="Fujiwara M."/>
            <person name="Mori M."/>
            <person name="Tomita M."/>
            <person name="Arakawa K."/>
        </authorList>
    </citation>
    <scope>NUCLEOTIDE SEQUENCE [LARGE SCALE GENOMIC DNA]</scope>
</reference>
<organism evidence="1 2">
    <name type="scientific">Araneus ventricosus</name>
    <name type="common">Orbweaver spider</name>
    <name type="synonym">Epeira ventricosa</name>
    <dbReference type="NCBI Taxonomy" id="182803"/>
    <lineage>
        <taxon>Eukaryota</taxon>
        <taxon>Metazoa</taxon>
        <taxon>Ecdysozoa</taxon>
        <taxon>Arthropoda</taxon>
        <taxon>Chelicerata</taxon>
        <taxon>Arachnida</taxon>
        <taxon>Araneae</taxon>
        <taxon>Araneomorphae</taxon>
        <taxon>Entelegynae</taxon>
        <taxon>Araneoidea</taxon>
        <taxon>Araneidae</taxon>
        <taxon>Araneus</taxon>
    </lineage>
</organism>
<comment type="caution">
    <text evidence="1">The sequence shown here is derived from an EMBL/GenBank/DDBJ whole genome shotgun (WGS) entry which is preliminary data.</text>
</comment>
<proteinExistence type="predicted"/>
<evidence type="ECO:0000313" key="2">
    <source>
        <dbReference type="Proteomes" id="UP000499080"/>
    </source>
</evidence>
<sequence length="95" mass="10848">MEDPPPRQIVRHCVPRIIASITRGSCDDPPFYRGYDLYSEMGPKSHTTITVPTGEASSCLQSRQQLISEYLRRHRLTLQLLGFEIATFNEIVTLK</sequence>
<keyword evidence="2" id="KW-1185">Reference proteome</keyword>
<accession>A0A4Y2KAA0</accession>